<dbReference type="GO" id="GO:0036286">
    <property type="term" value="C:eisosome filament"/>
    <property type="evidence" value="ECO:0007669"/>
    <property type="project" value="TreeGrafter"/>
</dbReference>
<feature type="region of interest" description="Disordered" evidence="1">
    <location>
        <begin position="112"/>
        <end position="131"/>
    </location>
</feature>
<dbReference type="GO" id="GO:0005886">
    <property type="term" value="C:plasma membrane"/>
    <property type="evidence" value="ECO:0007669"/>
    <property type="project" value="TreeGrafter"/>
</dbReference>
<dbReference type="Proteomes" id="UP000799118">
    <property type="component" value="Unassembled WGS sequence"/>
</dbReference>
<dbReference type="GO" id="GO:0006897">
    <property type="term" value="P:endocytosis"/>
    <property type="evidence" value="ECO:0007669"/>
    <property type="project" value="TreeGrafter"/>
</dbReference>
<evidence type="ECO:0000313" key="3">
    <source>
        <dbReference type="Proteomes" id="UP000799118"/>
    </source>
</evidence>
<dbReference type="PANTHER" id="PTHR31962">
    <property type="entry name" value="SPHINGOLIPID LONG CHAIN BASE-RESPONSIVE PROTEIN PIL1"/>
    <property type="match status" value="1"/>
</dbReference>
<evidence type="ECO:0000313" key="2">
    <source>
        <dbReference type="EMBL" id="KAE9404245.1"/>
    </source>
</evidence>
<sequence length="338" mass="36283">MVHRSADSRLLSNLISHEKDYTKHLQSLLDISHASFNSLSAYAASSPPPASQVILSVAGSLSNADNALRGYAAAVEEWARYLKELKDLEDEVGNIMRDREILVTRLLKASKANTKPSNSNRDSFAFPSSPPAASSSTLSLKSSEELSTTYGSTSFFSSLTPGPVSANKKLQLAQSELQACEAHLAKKESELDVKRSSAIRDGLRVRFRALAQCGWVWTQVGKEVEVVLGIDPTDRALSPPPVTNKPLPDLHAPVPVHAKPPTADFDRPSSDLSSIAPSQSASQIGVIVSSPLPMSPVSHIYSDLEVASRLSPASTTQTHSLAHGDIGLNKDSTSAFYR</sequence>
<dbReference type="Gene3D" id="1.20.1270.60">
    <property type="entry name" value="Arfaptin homology (AH) domain/BAR domain"/>
    <property type="match status" value="1"/>
</dbReference>
<dbReference type="EMBL" id="ML769418">
    <property type="protein sequence ID" value="KAE9404245.1"/>
    <property type="molecule type" value="Genomic_DNA"/>
</dbReference>
<proteinExistence type="predicted"/>
<reference evidence="2" key="1">
    <citation type="journal article" date="2019" name="Environ. Microbiol.">
        <title>Fungal ecological strategies reflected in gene transcription - a case study of two litter decomposers.</title>
        <authorList>
            <person name="Barbi F."/>
            <person name="Kohler A."/>
            <person name="Barry K."/>
            <person name="Baskaran P."/>
            <person name="Daum C."/>
            <person name="Fauchery L."/>
            <person name="Ihrmark K."/>
            <person name="Kuo A."/>
            <person name="LaButti K."/>
            <person name="Lipzen A."/>
            <person name="Morin E."/>
            <person name="Grigoriev I.V."/>
            <person name="Henrissat B."/>
            <person name="Lindahl B."/>
            <person name="Martin F."/>
        </authorList>
    </citation>
    <scope>NUCLEOTIDE SEQUENCE</scope>
    <source>
        <strain evidence="2">JB14</strain>
    </source>
</reference>
<feature type="compositionally biased region" description="Polar residues" evidence="1">
    <location>
        <begin position="112"/>
        <end position="122"/>
    </location>
</feature>
<dbReference type="PANTHER" id="PTHR31962:SF1">
    <property type="entry name" value="SPHINGOLIPID LONG CHAIN BASE-RESPONSIVE PROTEIN PIL1"/>
    <property type="match status" value="1"/>
</dbReference>
<accession>A0A6A4I655</accession>
<protein>
    <submittedName>
        <fullName evidence="2">Uncharacterized protein</fullName>
    </submittedName>
</protein>
<organism evidence="2 3">
    <name type="scientific">Gymnopus androsaceus JB14</name>
    <dbReference type="NCBI Taxonomy" id="1447944"/>
    <lineage>
        <taxon>Eukaryota</taxon>
        <taxon>Fungi</taxon>
        <taxon>Dikarya</taxon>
        <taxon>Basidiomycota</taxon>
        <taxon>Agaricomycotina</taxon>
        <taxon>Agaricomycetes</taxon>
        <taxon>Agaricomycetidae</taxon>
        <taxon>Agaricales</taxon>
        <taxon>Marasmiineae</taxon>
        <taxon>Omphalotaceae</taxon>
        <taxon>Gymnopus</taxon>
    </lineage>
</organism>
<gene>
    <name evidence="2" type="ORF">BT96DRAFT_1016455</name>
</gene>
<evidence type="ECO:0000256" key="1">
    <source>
        <dbReference type="SAM" id="MobiDB-lite"/>
    </source>
</evidence>
<dbReference type="GO" id="GO:0008289">
    <property type="term" value="F:lipid binding"/>
    <property type="evidence" value="ECO:0007669"/>
    <property type="project" value="TreeGrafter"/>
</dbReference>
<dbReference type="InterPro" id="IPR028245">
    <property type="entry name" value="PIL1/LSP1"/>
</dbReference>
<dbReference type="AlphaFoldDB" id="A0A6A4I655"/>
<name>A0A6A4I655_9AGAR</name>
<dbReference type="GO" id="GO:0070941">
    <property type="term" value="P:eisosome assembly"/>
    <property type="evidence" value="ECO:0007669"/>
    <property type="project" value="TreeGrafter"/>
</dbReference>
<dbReference type="OrthoDB" id="3358861at2759"/>
<keyword evidence="3" id="KW-1185">Reference proteome</keyword>
<dbReference type="InterPro" id="IPR027267">
    <property type="entry name" value="AH/BAR_dom_sf"/>
</dbReference>